<proteinExistence type="predicted"/>
<evidence type="ECO:0000313" key="4">
    <source>
        <dbReference type="WBParaSite" id="SSLN_0001111301-mRNA-1"/>
    </source>
</evidence>
<accession>A0A183T2J9</accession>
<dbReference type="AlphaFoldDB" id="A0A183T2J9"/>
<reference evidence="2 3" key="2">
    <citation type="submission" date="2018-11" db="EMBL/GenBank/DDBJ databases">
        <authorList>
            <consortium name="Pathogen Informatics"/>
        </authorList>
    </citation>
    <scope>NUCLEOTIDE SEQUENCE [LARGE SCALE GENOMIC DNA]</scope>
    <source>
        <strain evidence="2 3">NST_G2</strain>
    </source>
</reference>
<protein>
    <submittedName>
        <fullName evidence="2 4">Uncharacterized protein</fullName>
    </submittedName>
</protein>
<feature type="region of interest" description="Disordered" evidence="1">
    <location>
        <begin position="1"/>
        <end position="26"/>
    </location>
</feature>
<sequence length="139" mass="15686">MESLFEEHSSKLDFSEGFGETSAENTHDETLESIEVCADMCGSETFGELFLMDSNDLLGLREEIIGSDSSEVSSDSQSLKDEQFDLYIHEDRDISRTCQPILTPKRSNKKRQFLGQSCPQLSCFINVLSIRIQMLYAAL</sequence>
<evidence type="ECO:0000313" key="2">
    <source>
        <dbReference type="EMBL" id="VDL97084.1"/>
    </source>
</evidence>
<keyword evidence="3" id="KW-1185">Reference proteome</keyword>
<evidence type="ECO:0000313" key="3">
    <source>
        <dbReference type="Proteomes" id="UP000275846"/>
    </source>
</evidence>
<reference evidence="4" key="1">
    <citation type="submission" date="2016-06" db="UniProtKB">
        <authorList>
            <consortium name="WormBaseParasite"/>
        </authorList>
    </citation>
    <scope>IDENTIFICATION</scope>
</reference>
<gene>
    <name evidence="2" type="ORF">SSLN_LOCUS10699</name>
</gene>
<dbReference type="Proteomes" id="UP000275846">
    <property type="component" value="Unassembled WGS sequence"/>
</dbReference>
<evidence type="ECO:0000256" key="1">
    <source>
        <dbReference type="SAM" id="MobiDB-lite"/>
    </source>
</evidence>
<dbReference type="EMBL" id="UYSU01036034">
    <property type="protein sequence ID" value="VDL97084.1"/>
    <property type="molecule type" value="Genomic_DNA"/>
</dbReference>
<dbReference type="STRING" id="70667.A0A183T2J9"/>
<organism evidence="4">
    <name type="scientific">Schistocephalus solidus</name>
    <name type="common">Tapeworm</name>
    <dbReference type="NCBI Taxonomy" id="70667"/>
    <lineage>
        <taxon>Eukaryota</taxon>
        <taxon>Metazoa</taxon>
        <taxon>Spiralia</taxon>
        <taxon>Lophotrochozoa</taxon>
        <taxon>Platyhelminthes</taxon>
        <taxon>Cestoda</taxon>
        <taxon>Eucestoda</taxon>
        <taxon>Diphyllobothriidea</taxon>
        <taxon>Diphyllobothriidae</taxon>
        <taxon>Schistocephalus</taxon>
    </lineage>
</organism>
<dbReference type="OrthoDB" id="10589192at2759"/>
<dbReference type="WBParaSite" id="SSLN_0001111301-mRNA-1">
    <property type="protein sequence ID" value="SSLN_0001111301-mRNA-1"/>
    <property type="gene ID" value="SSLN_0001111301"/>
</dbReference>
<name>A0A183T2J9_SCHSO</name>
<feature type="compositionally biased region" description="Basic and acidic residues" evidence="1">
    <location>
        <begin position="1"/>
        <end position="14"/>
    </location>
</feature>